<evidence type="ECO:0000256" key="1">
    <source>
        <dbReference type="SAM" id="Phobius"/>
    </source>
</evidence>
<feature type="transmembrane region" description="Helical" evidence="1">
    <location>
        <begin position="69"/>
        <end position="95"/>
    </location>
</feature>
<accession>A0ABV8AXI3</accession>
<comment type="caution">
    <text evidence="2">The sequence shown here is derived from an EMBL/GenBank/DDBJ whole genome shotgun (WGS) entry which is preliminary data.</text>
</comment>
<sequence length="97" mass="10980">MPRDYYHLCCKYKGRPVELKDKLGNVHRGMIERVTPTHVYVRPYQPYGPRNLRGFGYGGFGRPFFGRKFGFGFGAAAVAIALAALIAFAVIPFGFFW</sequence>
<protein>
    <submittedName>
        <fullName evidence="2">Uncharacterized protein</fullName>
    </submittedName>
</protein>
<dbReference type="Proteomes" id="UP001595752">
    <property type="component" value="Unassembled WGS sequence"/>
</dbReference>
<reference evidence="3" key="1">
    <citation type="journal article" date="2019" name="Int. J. Syst. Evol. Microbiol.">
        <title>The Global Catalogue of Microorganisms (GCM) 10K type strain sequencing project: providing services to taxonomists for standard genome sequencing and annotation.</title>
        <authorList>
            <consortium name="The Broad Institute Genomics Platform"/>
            <consortium name="The Broad Institute Genome Sequencing Center for Infectious Disease"/>
            <person name="Wu L."/>
            <person name="Ma J."/>
        </authorList>
    </citation>
    <scope>NUCLEOTIDE SEQUENCE [LARGE SCALE GENOMIC DNA]</scope>
    <source>
        <strain evidence="3">CCUG 61889</strain>
    </source>
</reference>
<dbReference type="EMBL" id="JBHRZT010000009">
    <property type="protein sequence ID" value="MFC3882370.1"/>
    <property type="molecule type" value="Genomic_DNA"/>
</dbReference>
<keyword evidence="1" id="KW-0472">Membrane</keyword>
<keyword evidence="3" id="KW-1185">Reference proteome</keyword>
<evidence type="ECO:0000313" key="2">
    <source>
        <dbReference type="EMBL" id="MFC3882370.1"/>
    </source>
</evidence>
<evidence type="ECO:0000313" key="3">
    <source>
        <dbReference type="Proteomes" id="UP001595752"/>
    </source>
</evidence>
<name>A0ABV8AXI3_9BACI</name>
<keyword evidence="1" id="KW-0812">Transmembrane</keyword>
<keyword evidence="1" id="KW-1133">Transmembrane helix</keyword>
<proteinExistence type="predicted"/>
<gene>
    <name evidence="2" type="ORF">ACFOU2_02035</name>
</gene>
<organism evidence="2 3">
    <name type="scientific">Bacillus songklensis</name>
    <dbReference type="NCBI Taxonomy" id="1069116"/>
    <lineage>
        <taxon>Bacteria</taxon>
        <taxon>Bacillati</taxon>
        <taxon>Bacillota</taxon>
        <taxon>Bacilli</taxon>
        <taxon>Bacillales</taxon>
        <taxon>Bacillaceae</taxon>
        <taxon>Bacillus</taxon>
    </lineage>
</organism>
<dbReference type="RefSeq" id="WP_377911792.1">
    <property type="nucleotide sequence ID" value="NZ_JBHRZT010000009.1"/>
</dbReference>